<sequence length="229" mass="26397">MDDPPDARNRKKKGAFELEGRRISLLKSFRGLKNEEKSITQSSIFLRMRTLHSKSPSAAKDRAFHVAQGILRAPCFHGYIKSKCYHHPRFYLFRSSGFLLETVHYVPFDAGENKRRIRTLNAKPEAPFRSFQTQSMKAPLIGLEKENSKDETSPSSYPEIVERNARWKGTQGEGPPINTQIHPIHPERAPPSFFFSLVANSSKHFRSTNVPWKRDSLQQRCRVEKQCTQ</sequence>
<evidence type="ECO:0000313" key="1">
    <source>
        <dbReference type="EMBL" id="GIY93768.1"/>
    </source>
</evidence>
<gene>
    <name evidence="1" type="ORF">CEXT_772121</name>
</gene>
<evidence type="ECO:0000313" key="2">
    <source>
        <dbReference type="Proteomes" id="UP001054945"/>
    </source>
</evidence>
<protein>
    <submittedName>
        <fullName evidence="1">Uncharacterized protein</fullName>
    </submittedName>
</protein>
<dbReference type="EMBL" id="BPLR01017703">
    <property type="protein sequence ID" value="GIY93768.1"/>
    <property type="molecule type" value="Genomic_DNA"/>
</dbReference>
<proteinExistence type="predicted"/>
<comment type="caution">
    <text evidence="1">The sequence shown here is derived from an EMBL/GenBank/DDBJ whole genome shotgun (WGS) entry which is preliminary data.</text>
</comment>
<organism evidence="1 2">
    <name type="scientific">Caerostris extrusa</name>
    <name type="common">Bark spider</name>
    <name type="synonym">Caerostris bankana</name>
    <dbReference type="NCBI Taxonomy" id="172846"/>
    <lineage>
        <taxon>Eukaryota</taxon>
        <taxon>Metazoa</taxon>
        <taxon>Ecdysozoa</taxon>
        <taxon>Arthropoda</taxon>
        <taxon>Chelicerata</taxon>
        <taxon>Arachnida</taxon>
        <taxon>Araneae</taxon>
        <taxon>Araneomorphae</taxon>
        <taxon>Entelegynae</taxon>
        <taxon>Araneoidea</taxon>
        <taxon>Araneidae</taxon>
        <taxon>Caerostris</taxon>
    </lineage>
</organism>
<accession>A0AAV4XJ21</accession>
<dbReference type="Proteomes" id="UP001054945">
    <property type="component" value="Unassembled WGS sequence"/>
</dbReference>
<reference evidence="1 2" key="1">
    <citation type="submission" date="2021-06" db="EMBL/GenBank/DDBJ databases">
        <title>Caerostris extrusa draft genome.</title>
        <authorList>
            <person name="Kono N."/>
            <person name="Arakawa K."/>
        </authorList>
    </citation>
    <scope>NUCLEOTIDE SEQUENCE [LARGE SCALE GENOMIC DNA]</scope>
</reference>
<name>A0AAV4XJ21_CAEEX</name>
<keyword evidence="2" id="KW-1185">Reference proteome</keyword>
<dbReference type="AlphaFoldDB" id="A0AAV4XJ21"/>